<feature type="non-terminal residue" evidence="1">
    <location>
        <position position="46"/>
    </location>
</feature>
<organism evidence="1">
    <name type="scientific">hydrothermal vent metagenome</name>
    <dbReference type="NCBI Taxonomy" id="652676"/>
    <lineage>
        <taxon>unclassified sequences</taxon>
        <taxon>metagenomes</taxon>
        <taxon>ecological metagenomes</taxon>
    </lineage>
</organism>
<protein>
    <submittedName>
        <fullName evidence="1">Uncharacterized protein</fullName>
    </submittedName>
</protein>
<proteinExistence type="predicted"/>
<accession>A0A3B0WWQ5</accession>
<gene>
    <name evidence="1" type="ORF">MNBD_GAMMA07-1739</name>
</gene>
<dbReference type="AlphaFoldDB" id="A0A3B0WWQ5"/>
<reference evidence="1" key="1">
    <citation type="submission" date="2018-06" db="EMBL/GenBank/DDBJ databases">
        <authorList>
            <person name="Zhirakovskaya E."/>
        </authorList>
    </citation>
    <scope>NUCLEOTIDE SEQUENCE</scope>
</reference>
<sequence length="46" mass="5141">MNKSIKTDAISWSQIFNSAKFHKRSLFQANIIAIFAALLSDSDPTL</sequence>
<dbReference type="EMBL" id="UOFF01000102">
    <property type="protein sequence ID" value="VAW55652.1"/>
    <property type="molecule type" value="Genomic_DNA"/>
</dbReference>
<name>A0A3B0WWQ5_9ZZZZ</name>
<evidence type="ECO:0000313" key="1">
    <source>
        <dbReference type="EMBL" id="VAW55652.1"/>
    </source>
</evidence>